<evidence type="ECO:0000256" key="5">
    <source>
        <dbReference type="ARBA" id="ARBA00022840"/>
    </source>
</evidence>
<dbReference type="SUPFAM" id="SSF81345">
    <property type="entry name" value="ABC transporter involved in vitamin B12 uptake, BtuC"/>
    <property type="match status" value="1"/>
</dbReference>
<comment type="subcellular location">
    <subcellularLocation>
        <location evidence="8">Cell membrane</location>
        <topology evidence="8">Multi-pass membrane protein</topology>
    </subcellularLocation>
    <subcellularLocation>
        <location evidence="1">Membrane</location>
        <topology evidence="1">Multi-pass membrane protein</topology>
    </subcellularLocation>
</comment>
<keyword evidence="12" id="KW-1185">Reference proteome</keyword>
<dbReference type="EMBL" id="BAMD01000015">
    <property type="protein sequence ID" value="GAF02936.1"/>
    <property type="molecule type" value="Genomic_DNA"/>
</dbReference>
<keyword evidence="4" id="KW-0547">Nucleotide-binding</keyword>
<evidence type="ECO:0000313" key="11">
    <source>
        <dbReference type="EMBL" id="GAF02936.1"/>
    </source>
</evidence>
<dbReference type="PANTHER" id="PTHR30477">
    <property type="entry name" value="ABC-TRANSPORTER METAL-BINDING PROTEIN"/>
    <property type="match status" value="1"/>
</dbReference>
<keyword evidence="5" id="KW-0067">ATP-binding</keyword>
<dbReference type="InterPro" id="IPR027417">
    <property type="entry name" value="P-loop_NTPase"/>
</dbReference>
<dbReference type="InterPro" id="IPR001626">
    <property type="entry name" value="ABC_TroCD"/>
</dbReference>
<dbReference type="InterPro" id="IPR003593">
    <property type="entry name" value="AAA+_ATPase"/>
</dbReference>
<comment type="caution">
    <text evidence="11">The sequence shown here is derived from an EMBL/GenBank/DDBJ whole genome shotgun (WGS) entry which is preliminary data.</text>
</comment>
<keyword evidence="6 9" id="KW-1133">Transmembrane helix</keyword>
<organism evidence="11 12">
    <name type="scientific">Saccharicrinis fermentans DSM 9555 = JCM 21142</name>
    <dbReference type="NCBI Taxonomy" id="869213"/>
    <lineage>
        <taxon>Bacteria</taxon>
        <taxon>Pseudomonadati</taxon>
        <taxon>Bacteroidota</taxon>
        <taxon>Bacteroidia</taxon>
        <taxon>Marinilabiliales</taxon>
        <taxon>Marinilabiliaceae</taxon>
        <taxon>Saccharicrinis</taxon>
    </lineage>
</organism>
<dbReference type="GO" id="GO:0043190">
    <property type="term" value="C:ATP-binding cassette (ABC) transporter complex"/>
    <property type="evidence" value="ECO:0007669"/>
    <property type="project" value="InterPro"/>
</dbReference>
<dbReference type="Gene3D" id="1.10.3470.10">
    <property type="entry name" value="ABC transporter involved in vitamin B12 uptake, BtuC"/>
    <property type="match status" value="1"/>
</dbReference>
<dbReference type="Proteomes" id="UP000019402">
    <property type="component" value="Unassembled WGS sequence"/>
</dbReference>
<dbReference type="GO" id="GO:0055085">
    <property type="term" value="P:transmembrane transport"/>
    <property type="evidence" value="ECO:0007669"/>
    <property type="project" value="InterPro"/>
</dbReference>
<dbReference type="CDD" id="cd06550">
    <property type="entry name" value="TM_ABC_iron-siderophores_like"/>
    <property type="match status" value="1"/>
</dbReference>
<dbReference type="PANTHER" id="PTHR30477:SF18">
    <property type="entry name" value="METAL TRANSPORT SYSTEM MEMBRANE PROTEIN CT_417-RELATED"/>
    <property type="match status" value="1"/>
</dbReference>
<evidence type="ECO:0000256" key="3">
    <source>
        <dbReference type="ARBA" id="ARBA00022692"/>
    </source>
</evidence>
<dbReference type="Gene3D" id="3.40.50.300">
    <property type="entry name" value="P-loop containing nucleotide triphosphate hydrolases"/>
    <property type="match status" value="1"/>
</dbReference>
<feature type="domain" description="ABC transporter" evidence="10">
    <location>
        <begin position="5"/>
        <end position="233"/>
    </location>
</feature>
<evidence type="ECO:0000256" key="1">
    <source>
        <dbReference type="ARBA" id="ARBA00004141"/>
    </source>
</evidence>
<feature type="transmembrane region" description="Helical" evidence="9">
    <location>
        <begin position="471"/>
        <end position="489"/>
    </location>
</feature>
<feature type="transmembrane region" description="Helical" evidence="9">
    <location>
        <begin position="257"/>
        <end position="277"/>
    </location>
</feature>
<dbReference type="eggNOG" id="COG1108">
    <property type="taxonomic scope" value="Bacteria"/>
</dbReference>
<dbReference type="Pfam" id="PF00950">
    <property type="entry name" value="ABC-3"/>
    <property type="match status" value="1"/>
</dbReference>
<accession>W7YEQ9</accession>
<evidence type="ECO:0000256" key="6">
    <source>
        <dbReference type="ARBA" id="ARBA00022989"/>
    </source>
</evidence>
<keyword evidence="8" id="KW-0813">Transport</keyword>
<name>W7YEQ9_9BACT</name>
<comment type="similarity">
    <text evidence="2 8">Belongs to the ABC-3 integral membrane protein family.</text>
</comment>
<feature type="transmembrane region" description="Helical" evidence="9">
    <location>
        <begin position="345"/>
        <end position="365"/>
    </location>
</feature>
<feature type="transmembrane region" description="Helical" evidence="9">
    <location>
        <begin position="315"/>
        <end position="333"/>
    </location>
</feature>
<feature type="transmembrane region" description="Helical" evidence="9">
    <location>
        <begin position="289"/>
        <end position="309"/>
    </location>
</feature>
<evidence type="ECO:0000256" key="9">
    <source>
        <dbReference type="SAM" id="Phobius"/>
    </source>
</evidence>
<dbReference type="Pfam" id="PF00005">
    <property type="entry name" value="ABC_tran"/>
    <property type="match status" value="1"/>
</dbReference>
<feature type="transmembrane region" description="Helical" evidence="9">
    <location>
        <begin position="495"/>
        <end position="512"/>
    </location>
</feature>
<dbReference type="SMART" id="SM00382">
    <property type="entry name" value="AAA"/>
    <property type="match status" value="1"/>
</dbReference>
<keyword evidence="3 8" id="KW-0812">Transmembrane</keyword>
<evidence type="ECO:0000313" key="12">
    <source>
        <dbReference type="Proteomes" id="UP000019402"/>
    </source>
</evidence>
<sequence>MAPLISLKDIYAGYEPNKPVLREVNLEVNHLDFIGIIGPNGGGKSTLLKVILGLLKPLSGQLTYHLETPASIGYLPQINLADKSFPIRVIDVVLSGLMGKKGLLKRYTKEEKNKALELLHFVNLQKHAQSAIGELSGGQMQRVYLCRAIINDPQVLILDEPNNFVDKHFEGELYDLLQDLNKKMSILLVSHDIGTISSFIKTIACVNEELHYHLSNKINDQVLQTYNCPIELITHGKVPHRFCTTTNSYTMQELLSIFQYSFFTNAIIAGLLTSILAGIAGTYIVSRKIVFISGGITHASFGGIGLAYFLGLNPFLGAAVFGVLSALGIEWSTSKANIREDSAIAILWSLGMAIGIIFVFLTPGYTPNLMSFLFGNILTVTLSDIYYMLALTILITACIIIFYRPILYTAFDAEYAKTTGLNVKFIKYVTAAMVALTIVFSIRIAGIILVLSLFTIPQAIAAIFTHDFKKMIYYSIGFGFMGMILGLIGSYFFNLPSGAIIIFTLVLVWVLLKGSSKIMKSTNHFS</sequence>
<dbReference type="STRING" id="869213.GCA_000517085_03319"/>
<evidence type="ECO:0000256" key="4">
    <source>
        <dbReference type="ARBA" id="ARBA00022741"/>
    </source>
</evidence>
<dbReference type="GO" id="GO:0016887">
    <property type="term" value="F:ATP hydrolysis activity"/>
    <property type="evidence" value="ECO:0007669"/>
    <property type="project" value="InterPro"/>
</dbReference>
<reference evidence="11 12" key="1">
    <citation type="journal article" date="2014" name="Genome Announc.">
        <title>Draft Genome Sequence of Cytophaga fermentans JCM 21142T, a Facultative Anaerobe Isolated from Marine Mud.</title>
        <authorList>
            <person name="Starns D."/>
            <person name="Oshima K."/>
            <person name="Suda W."/>
            <person name="Iino T."/>
            <person name="Yuki M."/>
            <person name="Inoue J."/>
            <person name="Kitamura K."/>
            <person name="Iida T."/>
            <person name="Darby A."/>
            <person name="Hattori M."/>
            <person name="Ohkuma M."/>
        </authorList>
    </citation>
    <scope>NUCLEOTIDE SEQUENCE [LARGE SCALE GENOMIC DNA]</scope>
    <source>
        <strain evidence="11 12">JCM 21142</strain>
    </source>
</reference>
<evidence type="ECO:0000256" key="7">
    <source>
        <dbReference type="ARBA" id="ARBA00023136"/>
    </source>
</evidence>
<dbReference type="InterPro" id="IPR003439">
    <property type="entry name" value="ABC_transporter-like_ATP-bd"/>
</dbReference>
<dbReference type="eggNOG" id="COG1121">
    <property type="taxonomic scope" value="Bacteria"/>
</dbReference>
<dbReference type="GO" id="GO:0010043">
    <property type="term" value="P:response to zinc ion"/>
    <property type="evidence" value="ECO:0007669"/>
    <property type="project" value="TreeGrafter"/>
</dbReference>
<protein>
    <submittedName>
        <fullName evidence="11">Manganese transport system membrane protein MntB</fullName>
    </submittedName>
</protein>
<feature type="transmembrane region" description="Helical" evidence="9">
    <location>
        <begin position="385"/>
        <end position="404"/>
    </location>
</feature>
<keyword evidence="7 9" id="KW-0472">Membrane</keyword>
<dbReference type="PROSITE" id="PS50893">
    <property type="entry name" value="ABC_TRANSPORTER_2"/>
    <property type="match status" value="1"/>
</dbReference>
<evidence type="ECO:0000259" key="10">
    <source>
        <dbReference type="PROSITE" id="PS50893"/>
    </source>
</evidence>
<dbReference type="RefSeq" id="WP_235208104.1">
    <property type="nucleotide sequence ID" value="NZ_BAMD01000015.1"/>
</dbReference>
<proteinExistence type="inferred from homology"/>
<evidence type="ECO:0000256" key="8">
    <source>
        <dbReference type="RuleBase" id="RU003943"/>
    </source>
</evidence>
<evidence type="ECO:0000256" key="2">
    <source>
        <dbReference type="ARBA" id="ARBA00008034"/>
    </source>
</evidence>
<dbReference type="InterPro" id="IPR037294">
    <property type="entry name" value="ABC_BtuC-like"/>
</dbReference>
<gene>
    <name evidence="11" type="ORF">JCM21142_41586</name>
</gene>
<dbReference type="GO" id="GO:0005524">
    <property type="term" value="F:ATP binding"/>
    <property type="evidence" value="ECO:0007669"/>
    <property type="project" value="UniProtKB-KW"/>
</dbReference>
<dbReference type="AlphaFoldDB" id="W7YEQ9"/>
<dbReference type="SUPFAM" id="SSF52540">
    <property type="entry name" value="P-loop containing nucleoside triphosphate hydrolases"/>
    <property type="match status" value="1"/>
</dbReference>